<feature type="repeat" description="ANK" evidence="3">
    <location>
        <begin position="428"/>
        <end position="460"/>
    </location>
</feature>
<evidence type="ECO:0000259" key="5">
    <source>
        <dbReference type="Pfam" id="PF14420"/>
    </source>
</evidence>
<dbReference type="InterPro" id="IPR036770">
    <property type="entry name" value="Ankyrin_rpt-contain_sf"/>
</dbReference>
<dbReference type="Proteomes" id="UP001172155">
    <property type="component" value="Unassembled WGS sequence"/>
</dbReference>
<dbReference type="PANTHER" id="PTHR23206">
    <property type="entry name" value="MASK PROTEIN"/>
    <property type="match status" value="1"/>
</dbReference>
<feature type="repeat" description="ANK" evidence="3">
    <location>
        <begin position="595"/>
        <end position="627"/>
    </location>
</feature>
<keyword evidence="2 3" id="KW-0040">ANK repeat</keyword>
<evidence type="ECO:0000256" key="1">
    <source>
        <dbReference type="ARBA" id="ARBA00022737"/>
    </source>
</evidence>
<evidence type="ECO:0000313" key="6">
    <source>
        <dbReference type="EMBL" id="KAK0738636.1"/>
    </source>
</evidence>
<dbReference type="SUPFAM" id="SSF48403">
    <property type="entry name" value="Ankyrin repeat"/>
    <property type="match status" value="2"/>
</dbReference>
<organism evidence="6 7">
    <name type="scientific">Schizothecium vesticola</name>
    <dbReference type="NCBI Taxonomy" id="314040"/>
    <lineage>
        <taxon>Eukaryota</taxon>
        <taxon>Fungi</taxon>
        <taxon>Dikarya</taxon>
        <taxon>Ascomycota</taxon>
        <taxon>Pezizomycotina</taxon>
        <taxon>Sordariomycetes</taxon>
        <taxon>Sordariomycetidae</taxon>
        <taxon>Sordariales</taxon>
        <taxon>Schizotheciaceae</taxon>
        <taxon>Schizothecium</taxon>
    </lineage>
</organism>
<dbReference type="GO" id="GO:0005737">
    <property type="term" value="C:cytoplasm"/>
    <property type="evidence" value="ECO:0007669"/>
    <property type="project" value="TreeGrafter"/>
</dbReference>
<dbReference type="PANTHER" id="PTHR23206:SF7">
    <property type="entry name" value="PROTEIN KINASE DOMAIN-CONTAINING PROTEIN"/>
    <property type="match status" value="1"/>
</dbReference>
<dbReference type="SMART" id="SM00248">
    <property type="entry name" value="ANK"/>
    <property type="match status" value="14"/>
</dbReference>
<reference evidence="6" key="1">
    <citation type="submission" date="2023-06" db="EMBL/GenBank/DDBJ databases">
        <title>Genome-scale phylogeny and comparative genomics of the fungal order Sordariales.</title>
        <authorList>
            <consortium name="Lawrence Berkeley National Laboratory"/>
            <person name="Hensen N."/>
            <person name="Bonometti L."/>
            <person name="Westerberg I."/>
            <person name="Brannstrom I.O."/>
            <person name="Guillou S."/>
            <person name="Cros-Aarteil S."/>
            <person name="Calhoun S."/>
            <person name="Haridas S."/>
            <person name="Kuo A."/>
            <person name="Mondo S."/>
            <person name="Pangilinan J."/>
            <person name="Riley R."/>
            <person name="LaButti K."/>
            <person name="Andreopoulos B."/>
            <person name="Lipzen A."/>
            <person name="Chen C."/>
            <person name="Yanf M."/>
            <person name="Daum C."/>
            <person name="Ng V."/>
            <person name="Clum A."/>
            <person name="Steindorff A."/>
            <person name="Ohm R."/>
            <person name="Martin F."/>
            <person name="Silar P."/>
            <person name="Natvig D."/>
            <person name="Lalanne C."/>
            <person name="Gautier V."/>
            <person name="Ament-velasquez S.L."/>
            <person name="Kruys A."/>
            <person name="Hutchinson M.I."/>
            <person name="Powell A.J."/>
            <person name="Barry K."/>
            <person name="Miller A.N."/>
            <person name="Grigoriev I.V."/>
            <person name="Debuchy R."/>
            <person name="Gladieux P."/>
            <person name="Thoren M.H."/>
            <person name="Johannesson H."/>
        </authorList>
    </citation>
    <scope>NUCLEOTIDE SEQUENCE</scope>
    <source>
        <strain evidence="6">SMH3187-1</strain>
    </source>
</reference>
<feature type="repeat" description="ANK" evidence="3">
    <location>
        <begin position="461"/>
        <end position="493"/>
    </location>
</feature>
<keyword evidence="7" id="KW-1185">Reference proteome</keyword>
<dbReference type="PRINTS" id="PR01415">
    <property type="entry name" value="ANKYRIN"/>
</dbReference>
<name>A0AA40EHQ8_9PEZI</name>
<dbReference type="Pfam" id="PF12796">
    <property type="entry name" value="Ank_2"/>
    <property type="match status" value="5"/>
</dbReference>
<dbReference type="PROSITE" id="PS50088">
    <property type="entry name" value="ANK_REPEAT"/>
    <property type="match status" value="11"/>
</dbReference>
<dbReference type="InterPro" id="IPR051631">
    <property type="entry name" value="Ankyrin-KH/SAM_domain"/>
</dbReference>
<feature type="domain" description="Clr5" evidence="5">
    <location>
        <begin position="43"/>
        <end position="90"/>
    </location>
</feature>
<feature type="repeat" description="ANK" evidence="3">
    <location>
        <begin position="628"/>
        <end position="660"/>
    </location>
</feature>
<dbReference type="InterPro" id="IPR002110">
    <property type="entry name" value="Ankyrin_rpt"/>
</dbReference>
<feature type="region of interest" description="Disordered" evidence="4">
    <location>
        <begin position="174"/>
        <end position="198"/>
    </location>
</feature>
<evidence type="ECO:0000256" key="4">
    <source>
        <dbReference type="SAM" id="MobiDB-lite"/>
    </source>
</evidence>
<proteinExistence type="predicted"/>
<evidence type="ECO:0000256" key="3">
    <source>
        <dbReference type="PROSITE-ProRule" id="PRU00023"/>
    </source>
</evidence>
<feature type="repeat" description="ANK" evidence="3">
    <location>
        <begin position="327"/>
        <end position="359"/>
    </location>
</feature>
<evidence type="ECO:0000256" key="2">
    <source>
        <dbReference type="ARBA" id="ARBA00023043"/>
    </source>
</evidence>
<dbReference type="PROSITE" id="PS50297">
    <property type="entry name" value="ANK_REP_REGION"/>
    <property type="match status" value="10"/>
</dbReference>
<feature type="repeat" description="ANK" evidence="3">
    <location>
        <begin position="495"/>
        <end position="527"/>
    </location>
</feature>
<protein>
    <submittedName>
        <fullName evidence="6">Ankyrin repeat-containing domain protein</fullName>
    </submittedName>
</protein>
<comment type="caution">
    <text evidence="6">The sequence shown here is derived from an EMBL/GenBank/DDBJ whole genome shotgun (WGS) entry which is preliminary data.</text>
</comment>
<dbReference type="InterPro" id="IPR025676">
    <property type="entry name" value="Clr5_dom"/>
</dbReference>
<dbReference type="Gene3D" id="1.25.40.20">
    <property type="entry name" value="Ankyrin repeat-containing domain"/>
    <property type="match status" value="2"/>
</dbReference>
<evidence type="ECO:0000313" key="7">
    <source>
        <dbReference type="Proteomes" id="UP001172155"/>
    </source>
</evidence>
<dbReference type="AlphaFoldDB" id="A0AA40EHQ8"/>
<feature type="repeat" description="ANK" evidence="3">
    <location>
        <begin position="528"/>
        <end position="560"/>
    </location>
</feature>
<accession>A0AA40EHQ8</accession>
<gene>
    <name evidence="6" type="ORF">B0T18DRAFT_422479</name>
</gene>
<feature type="repeat" description="ANK" evidence="3">
    <location>
        <begin position="661"/>
        <end position="693"/>
    </location>
</feature>
<feature type="repeat" description="ANK" evidence="3">
    <location>
        <begin position="361"/>
        <end position="393"/>
    </location>
</feature>
<dbReference type="Pfam" id="PF14420">
    <property type="entry name" value="Clr5"/>
    <property type="match status" value="1"/>
</dbReference>
<dbReference type="EMBL" id="JAUKUD010000007">
    <property type="protein sequence ID" value="KAK0738636.1"/>
    <property type="molecule type" value="Genomic_DNA"/>
</dbReference>
<feature type="repeat" description="ANK" evidence="3">
    <location>
        <begin position="695"/>
        <end position="727"/>
    </location>
</feature>
<keyword evidence="1" id="KW-0677">Repeat</keyword>
<feature type="repeat" description="ANK" evidence="3">
    <location>
        <begin position="562"/>
        <end position="594"/>
    </location>
</feature>
<sequence>MCCSPLLLICNKLQPKVSLSQRFPLPTPSPIMADTNKRALPSASDWEAHRLRITELRKIFSLREIMDKMEEDHFHGTEATYKKKFREWGLYRNISSATALEAANLKRRREALGKPATEILIRGEPIPEDKIRRHLKRAKVSHQADTNNGLSVAVGNVSSVATSGVSSLGNIVARTPRDAATSPPLDSPSPFDRPRDGFAVEEGASSLTHTAANVQAPDISEGIASSSVTNSNAQQETFQTVGTYAIASVPTFPEEWGHLFQDNSPLDCFFELNDSTMLLESSYSLPPSMTSTNTPQPIHRAVQGGHLKVVKLLLQKQPNCCDVEGEKGIRPLWIAAQQGFADIALALIAAGADVNAQDREYKRCPLHQAAQKGYIEVIRALLTHGAGTEIPDWQNSTALAVACSLGQLAVAQLLLEHDADPDSQIVTSDHNPLFEASRSGHLDIVRLLFRYGAKFDHGEDDRATELWIACQNGHLEIVNLLLERGARFNFKDRKLKRSPLHQACQEGHLAVVQRLVEIGADIDSLGEFDVTPLYLACQQGSYDIAHLLLECGTQLNVADTKHGRYPLHQACQQGHIEIARLLLLKGADPHKGDGSSCSPLQIAANQGHANIVALLLEFGADANVTHVGGWTPLMQASFEGHIDAVKTLLEGGANVNYRRKNGITALWLASQEGQTAVVEYLLGKGADYSLGLEQSHTLPIHKAAANGHLEVMKKLHEAGSPLDSAKVGEDGEAGATAMTLACEGGFDDIVGYLLDHSVSVYM</sequence>